<dbReference type="InterPro" id="IPR045860">
    <property type="entry name" value="Snake_toxin-like_sf"/>
</dbReference>
<name>A0AA36M549_CYLNA</name>
<keyword evidence="2" id="KW-1185">Reference proteome</keyword>
<organism evidence="1 2">
    <name type="scientific">Cylicocyclus nassatus</name>
    <name type="common">Nematode worm</name>
    <dbReference type="NCBI Taxonomy" id="53992"/>
    <lineage>
        <taxon>Eukaryota</taxon>
        <taxon>Metazoa</taxon>
        <taxon>Ecdysozoa</taxon>
        <taxon>Nematoda</taxon>
        <taxon>Chromadorea</taxon>
        <taxon>Rhabditida</taxon>
        <taxon>Rhabditina</taxon>
        <taxon>Rhabditomorpha</taxon>
        <taxon>Strongyloidea</taxon>
        <taxon>Strongylidae</taxon>
        <taxon>Cylicocyclus</taxon>
    </lineage>
</organism>
<gene>
    <name evidence="1" type="ORF">CYNAS_LOCUS10128</name>
</gene>
<dbReference type="EMBL" id="CATQJL010000223">
    <property type="protein sequence ID" value="CAJ0598145.1"/>
    <property type="molecule type" value="Genomic_DNA"/>
</dbReference>
<protein>
    <submittedName>
        <fullName evidence="1">Uncharacterized protein</fullName>
    </submittedName>
</protein>
<dbReference type="AlphaFoldDB" id="A0AA36M549"/>
<proteinExistence type="predicted"/>
<sequence>MHLLSIATKIILAKNKERPKKEHKTTCLSGNFCKKFTETISKDTVHRYGCGSETFGQPCNVSTDGCVKFQGTTTCCCSKNLCNGSSELPTFLSFVTIIIVKLII</sequence>
<accession>A0AA36M549</accession>
<reference evidence="1" key="1">
    <citation type="submission" date="2023-07" db="EMBL/GenBank/DDBJ databases">
        <authorList>
            <consortium name="CYATHOMIX"/>
        </authorList>
    </citation>
    <scope>NUCLEOTIDE SEQUENCE</scope>
    <source>
        <strain evidence="1">N/A</strain>
    </source>
</reference>
<dbReference type="Proteomes" id="UP001176961">
    <property type="component" value="Unassembled WGS sequence"/>
</dbReference>
<evidence type="ECO:0000313" key="1">
    <source>
        <dbReference type="EMBL" id="CAJ0598145.1"/>
    </source>
</evidence>
<dbReference type="SUPFAM" id="SSF57302">
    <property type="entry name" value="Snake toxin-like"/>
    <property type="match status" value="1"/>
</dbReference>
<evidence type="ECO:0000313" key="2">
    <source>
        <dbReference type="Proteomes" id="UP001176961"/>
    </source>
</evidence>
<comment type="caution">
    <text evidence="1">The sequence shown here is derived from an EMBL/GenBank/DDBJ whole genome shotgun (WGS) entry which is preliminary data.</text>
</comment>